<gene>
    <name evidence="1" type="ORF">H4696_008986</name>
</gene>
<proteinExistence type="predicted"/>
<dbReference type="EMBL" id="JADBEG010000001">
    <property type="protein sequence ID" value="MBE1501886.1"/>
    <property type="molecule type" value="Genomic_DNA"/>
</dbReference>
<evidence type="ECO:0000313" key="1">
    <source>
        <dbReference type="EMBL" id="MBE1501886.1"/>
    </source>
</evidence>
<organism evidence="1 2">
    <name type="scientific">Amycolatopsis lexingtonensis</name>
    <dbReference type="NCBI Taxonomy" id="218822"/>
    <lineage>
        <taxon>Bacteria</taxon>
        <taxon>Bacillati</taxon>
        <taxon>Actinomycetota</taxon>
        <taxon>Actinomycetes</taxon>
        <taxon>Pseudonocardiales</taxon>
        <taxon>Pseudonocardiaceae</taxon>
        <taxon>Amycolatopsis</taxon>
    </lineage>
</organism>
<dbReference type="Proteomes" id="UP000631670">
    <property type="component" value="Unassembled WGS sequence"/>
</dbReference>
<protein>
    <submittedName>
        <fullName evidence="1">Uncharacterized protein</fullName>
    </submittedName>
</protein>
<reference evidence="1 2" key="1">
    <citation type="submission" date="2020-10" db="EMBL/GenBank/DDBJ databases">
        <title>Sequencing the genomes of 1000 actinobacteria strains.</title>
        <authorList>
            <person name="Klenk H.-P."/>
        </authorList>
    </citation>
    <scope>NUCLEOTIDE SEQUENCE [LARGE SCALE GENOMIC DNA]</scope>
    <source>
        <strain evidence="1 2">DSM 44653</strain>
    </source>
</reference>
<comment type="caution">
    <text evidence="1">The sequence shown here is derived from an EMBL/GenBank/DDBJ whole genome shotgun (WGS) entry which is preliminary data.</text>
</comment>
<evidence type="ECO:0000313" key="2">
    <source>
        <dbReference type="Proteomes" id="UP000631670"/>
    </source>
</evidence>
<keyword evidence="2" id="KW-1185">Reference proteome</keyword>
<sequence>MAGAAVLAPPGWLLPSAWLVLCAAAGFATSGSV</sequence>
<name>A0ABR9IFD7_9PSEU</name>
<accession>A0ABR9IFD7</accession>